<accession>A0ABT0GIZ8</accession>
<reference evidence="3" key="1">
    <citation type="submission" date="2022-04" db="EMBL/GenBank/DDBJ databases">
        <title>Lysobacter sp. CAU 1642 isolated from sea sand.</title>
        <authorList>
            <person name="Kim W."/>
        </authorList>
    </citation>
    <scope>NUCLEOTIDE SEQUENCE</scope>
    <source>
        <strain evidence="3">CAU 1642</strain>
    </source>
</reference>
<dbReference type="SUPFAM" id="SSF51338">
    <property type="entry name" value="Composite domain of metallo-dependent hydrolases"/>
    <property type="match status" value="1"/>
</dbReference>
<evidence type="ECO:0000313" key="3">
    <source>
        <dbReference type="EMBL" id="MCK7594518.1"/>
    </source>
</evidence>
<evidence type="ECO:0000259" key="2">
    <source>
        <dbReference type="Pfam" id="PF01979"/>
    </source>
</evidence>
<keyword evidence="4" id="KW-1185">Reference proteome</keyword>
<dbReference type="InterPro" id="IPR011059">
    <property type="entry name" value="Metal-dep_hydrolase_composite"/>
</dbReference>
<name>A0ABT0GIZ8_9GAMM</name>
<sequence>MNLHRLLGLTLLAATPALAQNVVTAPAPDQTRPLVLVNAEIHPVSSAPIRHGRLRFEDGRITAVGGDEVDTTGAELVDLAGRRVYPGLIAANSVMGLVEVESVRATVDETEVAAIAPEVRAEIAVNPDSEIIPVTRANGVLSALSRPQPGDHSLLLGQSALLSMDGWTWETMTLKAPVAMHLVWPTPLPPEGLLPEALETWKKTLEEKRATLREALRDARTYAAADHAGAPDLRWEAMRPVLRGELPLFVHADDAASIEDALAFARKESLRIVIVGGLEAWRLAALLRQDDVPVIVGGTQVLPLRRHDPVDAVYANPARLHEAGVRFAIASPGDSFSTSNERNLPYQAASAVAHGLPADEGLKSVTLYAAQILGVADRLGSLEVGKDATLIVTDGDPLEVTTRVERAFIGGREIDLDNRHQRLYEKYQRKYAER</sequence>
<dbReference type="EMBL" id="JALNMH010000010">
    <property type="protein sequence ID" value="MCK7594518.1"/>
    <property type="molecule type" value="Genomic_DNA"/>
</dbReference>
<comment type="caution">
    <text evidence="3">The sequence shown here is derived from an EMBL/GenBank/DDBJ whole genome shotgun (WGS) entry which is preliminary data.</text>
</comment>
<keyword evidence="1" id="KW-0732">Signal</keyword>
<gene>
    <name evidence="3" type="ORF">M0G41_12655</name>
</gene>
<dbReference type="PANTHER" id="PTHR43135">
    <property type="entry name" value="ALPHA-D-RIBOSE 1-METHYLPHOSPHONATE 5-TRIPHOSPHATE DIPHOSPHATASE"/>
    <property type="match status" value="1"/>
</dbReference>
<dbReference type="InterPro" id="IPR051781">
    <property type="entry name" value="Metallo-dep_Hydrolase"/>
</dbReference>
<evidence type="ECO:0000313" key="4">
    <source>
        <dbReference type="Proteomes" id="UP001431449"/>
    </source>
</evidence>
<organism evidence="3 4">
    <name type="scientific">Pseudomarimonas salicorniae</name>
    <dbReference type="NCBI Taxonomy" id="2933270"/>
    <lineage>
        <taxon>Bacteria</taxon>
        <taxon>Pseudomonadati</taxon>
        <taxon>Pseudomonadota</taxon>
        <taxon>Gammaproteobacteria</taxon>
        <taxon>Lysobacterales</taxon>
        <taxon>Lysobacteraceae</taxon>
        <taxon>Pseudomarimonas</taxon>
    </lineage>
</organism>
<proteinExistence type="predicted"/>
<dbReference type="PANTHER" id="PTHR43135:SF3">
    <property type="entry name" value="ALPHA-D-RIBOSE 1-METHYLPHOSPHONATE 5-TRIPHOSPHATE DIPHOSPHATASE"/>
    <property type="match status" value="1"/>
</dbReference>
<dbReference type="InterPro" id="IPR006680">
    <property type="entry name" value="Amidohydro-rel"/>
</dbReference>
<dbReference type="Gene3D" id="2.30.40.10">
    <property type="entry name" value="Urease, subunit C, domain 1"/>
    <property type="match status" value="1"/>
</dbReference>
<feature type="domain" description="Amidohydrolase-related" evidence="2">
    <location>
        <begin position="315"/>
        <end position="403"/>
    </location>
</feature>
<dbReference type="RefSeq" id="WP_248209939.1">
    <property type="nucleotide sequence ID" value="NZ_JALNMH010000010.1"/>
</dbReference>
<dbReference type="Gene3D" id="3.20.20.140">
    <property type="entry name" value="Metal-dependent hydrolases"/>
    <property type="match status" value="1"/>
</dbReference>
<protein>
    <submittedName>
        <fullName evidence="3">Amidohydrolase family protein</fullName>
    </submittedName>
</protein>
<dbReference type="Pfam" id="PF01979">
    <property type="entry name" value="Amidohydro_1"/>
    <property type="match status" value="1"/>
</dbReference>
<dbReference type="SUPFAM" id="SSF51556">
    <property type="entry name" value="Metallo-dependent hydrolases"/>
    <property type="match status" value="1"/>
</dbReference>
<feature type="signal peptide" evidence="1">
    <location>
        <begin position="1"/>
        <end position="19"/>
    </location>
</feature>
<evidence type="ECO:0000256" key="1">
    <source>
        <dbReference type="SAM" id="SignalP"/>
    </source>
</evidence>
<dbReference type="InterPro" id="IPR032466">
    <property type="entry name" value="Metal_Hydrolase"/>
</dbReference>
<dbReference type="Proteomes" id="UP001431449">
    <property type="component" value="Unassembled WGS sequence"/>
</dbReference>
<feature type="chain" id="PRO_5047135375" evidence="1">
    <location>
        <begin position="20"/>
        <end position="434"/>
    </location>
</feature>